<keyword evidence="3" id="KW-1185">Reference proteome</keyword>
<comment type="caution">
    <text evidence="2">The sequence shown here is derived from an EMBL/GenBank/DDBJ whole genome shotgun (WGS) entry which is preliminary data.</text>
</comment>
<dbReference type="EMBL" id="AGNL01049030">
    <property type="protein sequence ID" value="EJK44932.1"/>
    <property type="molecule type" value="Genomic_DNA"/>
</dbReference>
<feature type="non-terminal residue" evidence="2">
    <location>
        <position position="142"/>
    </location>
</feature>
<evidence type="ECO:0000313" key="2">
    <source>
        <dbReference type="EMBL" id="EJK44932.1"/>
    </source>
</evidence>
<proteinExistence type="predicted"/>
<organism evidence="2 3">
    <name type="scientific">Thalassiosira oceanica</name>
    <name type="common">Marine diatom</name>
    <dbReference type="NCBI Taxonomy" id="159749"/>
    <lineage>
        <taxon>Eukaryota</taxon>
        <taxon>Sar</taxon>
        <taxon>Stramenopiles</taxon>
        <taxon>Ochrophyta</taxon>
        <taxon>Bacillariophyta</taxon>
        <taxon>Coscinodiscophyceae</taxon>
        <taxon>Thalassiosirophycidae</taxon>
        <taxon>Thalassiosirales</taxon>
        <taxon>Thalassiosiraceae</taxon>
        <taxon>Thalassiosira</taxon>
    </lineage>
</organism>
<evidence type="ECO:0000256" key="1">
    <source>
        <dbReference type="SAM" id="MobiDB-lite"/>
    </source>
</evidence>
<name>K0REF6_THAOC</name>
<evidence type="ECO:0000313" key="3">
    <source>
        <dbReference type="Proteomes" id="UP000266841"/>
    </source>
</evidence>
<reference evidence="2 3" key="1">
    <citation type="journal article" date="2012" name="Genome Biol.">
        <title>Genome and low-iron response of an oceanic diatom adapted to chronic iron limitation.</title>
        <authorList>
            <person name="Lommer M."/>
            <person name="Specht M."/>
            <person name="Roy A.S."/>
            <person name="Kraemer L."/>
            <person name="Andreson R."/>
            <person name="Gutowska M.A."/>
            <person name="Wolf J."/>
            <person name="Bergner S.V."/>
            <person name="Schilhabel M.B."/>
            <person name="Klostermeier U.C."/>
            <person name="Beiko R.G."/>
            <person name="Rosenstiel P."/>
            <person name="Hippler M."/>
            <person name="Laroche J."/>
        </authorList>
    </citation>
    <scope>NUCLEOTIDE SEQUENCE [LARGE SCALE GENOMIC DNA]</scope>
    <source>
        <strain evidence="2 3">CCMP1005</strain>
    </source>
</reference>
<protein>
    <submittedName>
        <fullName evidence="2">Uncharacterized protein</fullName>
    </submittedName>
</protein>
<dbReference type="Proteomes" id="UP000266841">
    <property type="component" value="Unassembled WGS sequence"/>
</dbReference>
<feature type="region of interest" description="Disordered" evidence="1">
    <location>
        <begin position="114"/>
        <end position="142"/>
    </location>
</feature>
<dbReference type="AlphaFoldDB" id="K0REF6"/>
<accession>K0REF6</accession>
<feature type="region of interest" description="Disordered" evidence="1">
    <location>
        <begin position="49"/>
        <end position="100"/>
    </location>
</feature>
<gene>
    <name evidence="2" type="ORF">THAOC_36493</name>
</gene>
<sequence length="142" mass="15153">MTSPGGRRGRFRIQLEVDNESSLPRLLEGRTIALLGNALNTLTAEAWEPDAPVDSASGATARQDDNGASPPAESALPADQPSPPEQDGEEERELTRHKCILRRHLRLAARERLEEARPAGVKRGQDPAGGSAGGVRSGDRGE</sequence>